<keyword evidence="5" id="KW-0378">Hydrolase</keyword>
<evidence type="ECO:0000256" key="6">
    <source>
        <dbReference type="ARBA" id="ARBA00023180"/>
    </source>
</evidence>
<dbReference type="SUPFAM" id="SSF48208">
    <property type="entry name" value="Six-hairpin glycosidases"/>
    <property type="match status" value="1"/>
</dbReference>
<evidence type="ECO:0000256" key="11">
    <source>
        <dbReference type="ARBA" id="ARBA00033473"/>
    </source>
</evidence>
<dbReference type="PANTHER" id="PTHR31616:SF12">
    <property type="entry name" value="GLUCOAMYLASE"/>
    <property type="match status" value="1"/>
</dbReference>
<dbReference type="SMART" id="SM01065">
    <property type="entry name" value="CBM_2"/>
    <property type="match status" value="1"/>
</dbReference>
<dbReference type="CDD" id="cd05811">
    <property type="entry name" value="CBM20_glucoamylase"/>
    <property type="match status" value="1"/>
</dbReference>
<dbReference type="EC" id="3.2.1.3" evidence="3"/>
<keyword evidence="8" id="KW-0326">Glycosidase</keyword>
<proteinExistence type="inferred from homology"/>
<dbReference type="InterPro" id="IPR011613">
    <property type="entry name" value="GH15-like"/>
</dbReference>
<dbReference type="Proteomes" id="UP000462212">
    <property type="component" value="Unassembled WGS sequence"/>
</dbReference>
<protein>
    <recommendedName>
        <fullName evidence="3">glucan 1,4-alpha-glucosidase</fullName>
        <ecNumber evidence="3">3.2.1.3</ecNumber>
    </recommendedName>
    <alternativeName>
        <fullName evidence="11">1,4-alpha-D-glucan glucohydrolase</fullName>
    </alternativeName>
    <alternativeName>
        <fullName evidence="10">Glucan 1,4-alpha-glucosidase</fullName>
    </alternativeName>
</protein>
<evidence type="ECO:0000256" key="7">
    <source>
        <dbReference type="ARBA" id="ARBA00023277"/>
    </source>
</evidence>
<feature type="active site" description="Proton donor" evidence="12">
    <location>
        <position position="242"/>
    </location>
</feature>
<evidence type="ECO:0000256" key="10">
    <source>
        <dbReference type="ARBA" id="ARBA00033442"/>
    </source>
</evidence>
<comment type="caution">
    <text evidence="16">The sequence shown here is derived from an EMBL/GenBank/DDBJ whole genome shotgun (WGS) entry which is preliminary data.</text>
</comment>
<dbReference type="FunFam" id="1.50.10.10:FF:000018">
    <property type="entry name" value="Glucoamylase"/>
    <property type="match status" value="1"/>
</dbReference>
<evidence type="ECO:0000256" key="4">
    <source>
        <dbReference type="ARBA" id="ARBA00022729"/>
    </source>
</evidence>
<dbReference type="InterPro" id="IPR000165">
    <property type="entry name" value="Glucoamylase"/>
</dbReference>
<feature type="compositionally biased region" description="Low complexity" evidence="14">
    <location>
        <begin position="544"/>
        <end position="570"/>
    </location>
</feature>
<evidence type="ECO:0000256" key="3">
    <source>
        <dbReference type="ARBA" id="ARBA00012593"/>
    </source>
</evidence>
<evidence type="ECO:0000256" key="5">
    <source>
        <dbReference type="ARBA" id="ARBA00022801"/>
    </source>
</evidence>
<dbReference type="Pfam" id="PF00686">
    <property type="entry name" value="CBM_20"/>
    <property type="match status" value="1"/>
</dbReference>
<sequence length="682" mass="72030">MEALPFFSSLSNLNFNLTSLALATQPIMYSLSPLVLAGTLVLQTVFGLPDPSRVKERDAEILKRSVDSFIATESPIALSELLCNIGADGACATGAKAGIVIASPSQDNPDYFYTWTRDSALTFKCIVDTFINSYSSSLQTEIENYISAQAYIQTVSNPSGDLSSGGLAEPKFNVDETAFTGSWGRPQRDGPALRATALIAYSKWLINNGYTSTATSLVWPIIQNDLSYVTQYWNNTGYDLWEEVSGSSFFTIAVQHRALVEGSALATQLGKSCTYCDSQAPQILCFLQSFWGSSQGYILANINENNGRTGKDANTLLGSIHTFDPAAGCDASTFQPCSDRALANHKVVTDSFRSIYTINSGIAEGVAVSVGRYPEDSYQGGNPWYLNTLAAAEQLYDALYTWNKQGSITVTATSLAFFQDLSSSVTAGTYSSTSSTYTTLYNAVKSYADGYVNIDLPTVATYAQSNGSLAEQFSRSNGVPLSARDLTWSYASFLTAAARRAGVVPYSWGEPSASSVPSACSSTSASGTYSTAPTGTWPPSQTPSGGVTTTTSSSSTSTGSGTTTTTSSTSTSTSCAAAATVAVTFNEIVTTVTGQTIKVAGNVAALGSWDTANAVALSADQYTSSNHLWHGSVSLAAGTVIQYKYINVASDGTVTWEVDPNHTYTVPATCATAAAVSNTWQS</sequence>
<dbReference type="PROSITE" id="PS00820">
    <property type="entry name" value="GLUCOAMYLASE"/>
    <property type="match status" value="1"/>
</dbReference>
<dbReference type="PANTHER" id="PTHR31616">
    <property type="entry name" value="TREHALASE"/>
    <property type="match status" value="1"/>
</dbReference>
<dbReference type="Pfam" id="PF00723">
    <property type="entry name" value="Glyco_hydro_15"/>
    <property type="match status" value="1"/>
</dbReference>
<dbReference type="PRINTS" id="PR00736">
    <property type="entry name" value="GLHYDRLASE15"/>
</dbReference>
<feature type="active site" description="Proton acceptor" evidence="12">
    <location>
        <position position="239"/>
    </location>
</feature>
<keyword evidence="6" id="KW-0325">Glycoprotein</keyword>
<feature type="binding site" evidence="13">
    <location>
        <position position="183"/>
    </location>
    <ligand>
        <name>substrate</name>
    </ligand>
</feature>
<dbReference type="GO" id="GO:0000272">
    <property type="term" value="P:polysaccharide catabolic process"/>
    <property type="evidence" value="ECO:0007669"/>
    <property type="project" value="UniProtKB-KW"/>
</dbReference>
<dbReference type="InterPro" id="IPR008928">
    <property type="entry name" value="6-hairpin_glycosidase_sf"/>
</dbReference>
<dbReference type="GO" id="GO:0004339">
    <property type="term" value="F:glucan 1,4-alpha-glucosidase activity"/>
    <property type="evidence" value="ECO:0007669"/>
    <property type="project" value="UniProtKB-EC"/>
</dbReference>
<dbReference type="OrthoDB" id="6123450at2759"/>
<dbReference type="InterPro" id="IPR013783">
    <property type="entry name" value="Ig-like_fold"/>
</dbReference>
<evidence type="ECO:0000256" key="9">
    <source>
        <dbReference type="ARBA" id="ARBA00023326"/>
    </source>
</evidence>
<reference evidence="16 17" key="1">
    <citation type="submission" date="2018-05" db="EMBL/GenBank/DDBJ databases">
        <title>Genome sequencing and assembly of the regulated plant pathogen Lachnellula willkommii and related sister species for the development of diagnostic species identification markers.</title>
        <authorList>
            <person name="Giroux E."/>
            <person name="Bilodeau G."/>
        </authorList>
    </citation>
    <scope>NUCLEOTIDE SEQUENCE [LARGE SCALE GENOMIC DNA]</scope>
    <source>
        <strain evidence="16 17">CBS 197.66</strain>
    </source>
</reference>
<keyword evidence="9" id="KW-0624">Polysaccharide degradation</keyword>
<evidence type="ECO:0000256" key="14">
    <source>
        <dbReference type="SAM" id="MobiDB-lite"/>
    </source>
</evidence>
<evidence type="ECO:0000256" key="1">
    <source>
        <dbReference type="ARBA" id="ARBA00001863"/>
    </source>
</evidence>
<evidence type="ECO:0000256" key="2">
    <source>
        <dbReference type="ARBA" id="ARBA00006188"/>
    </source>
</evidence>
<dbReference type="AlphaFoldDB" id="A0A8H8U8Y2"/>
<evidence type="ECO:0000256" key="12">
    <source>
        <dbReference type="PIRSR" id="PIRSR001031-1"/>
    </source>
</evidence>
<evidence type="ECO:0000313" key="16">
    <source>
        <dbReference type="EMBL" id="TVY35780.1"/>
    </source>
</evidence>
<dbReference type="PROSITE" id="PS51166">
    <property type="entry name" value="CBM20"/>
    <property type="match status" value="1"/>
</dbReference>
<dbReference type="Gene3D" id="2.60.40.10">
    <property type="entry name" value="Immunoglobulins"/>
    <property type="match status" value="1"/>
</dbReference>
<comment type="catalytic activity">
    <reaction evidence="1">
        <text>Hydrolysis of terminal (1-&gt;4)-linked alpha-D-glucose residues successively from non-reducing ends of the chains with release of beta-D-glucose.</text>
        <dbReference type="EC" id="3.2.1.3"/>
    </reaction>
</comment>
<dbReference type="InterPro" id="IPR012341">
    <property type="entry name" value="6hp_glycosidase-like_sf"/>
</dbReference>
<accession>A0A8H8U8Y2</accession>
<dbReference type="InterPro" id="IPR013784">
    <property type="entry name" value="Carb-bd-like_fold"/>
</dbReference>
<dbReference type="Gene3D" id="1.50.10.10">
    <property type="match status" value="1"/>
</dbReference>
<dbReference type="FunFam" id="2.60.40.10:FF:000552">
    <property type="entry name" value="Related to glucoamylase"/>
    <property type="match status" value="1"/>
</dbReference>
<keyword evidence="7" id="KW-0119">Carbohydrate metabolism</keyword>
<evidence type="ECO:0000313" key="17">
    <source>
        <dbReference type="Proteomes" id="UP000462212"/>
    </source>
</evidence>
<dbReference type="InterPro" id="IPR002044">
    <property type="entry name" value="CBM20"/>
</dbReference>
<feature type="region of interest" description="Disordered" evidence="14">
    <location>
        <begin position="530"/>
        <end position="570"/>
    </location>
</feature>
<feature type="domain" description="CBM20" evidence="15">
    <location>
        <begin position="575"/>
        <end position="682"/>
    </location>
</feature>
<evidence type="ECO:0000259" key="15">
    <source>
        <dbReference type="PROSITE" id="PS51166"/>
    </source>
</evidence>
<dbReference type="InterPro" id="IPR008291">
    <property type="entry name" value="Glucoamylase_SBD"/>
</dbReference>
<comment type="similarity">
    <text evidence="2">Belongs to the glycosyl hydrolase 15 family.</text>
</comment>
<keyword evidence="4" id="KW-0732">Signal</keyword>
<dbReference type="GO" id="GO:2001070">
    <property type="term" value="F:starch binding"/>
    <property type="evidence" value="ECO:0007669"/>
    <property type="project" value="InterPro"/>
</dbReference>
<dbReference type="EMBL" id="QGMJ01000490">
    <property type="protein sequence ID" value="TVY35780.1"/>
    <property type="molecule type" value="Genomic_DNA"/>
</dbReference>
<dbReference type="PIRSF" id="PIRSF001031">
    <property type="entry name" value="Glu-a-glcsd_SBD"/>
    <property type="match status" value="1"/>
</dbReference>
<evidence type="ECO:0000256" key="13">
    <source>
        <dbReference type="PIRSR" id="PIRSR001031-2"/>
    </source>
</evidence>
<dbReference type="InterPro" id="IPR046966">
    <property type="entry name" value="Glucoamylase_active_site"/>
</dbReference>
<organism evidence="16 17">
    <name type="scientific">Lachnellula subtilissima</name>
    <dbReference type="NCBI Taxonomy" id="602034"/>
    <lineage>
        <taxon>Eukaryota</taxon>
        <taxon>Fungi</taxon>
        <taxon>Dikarya</taxon>
        <taxon>Ascomycota</taxon>
        <taxon>Pezizomycotina</taxon>
        <taxon>Leotiomycetes</taxon>
        <taxon>Helotiales</taxon>
        <taxon>Lachnaceae</taxon>
        <taxon>Lachnellula</taxon>
    </lineage>
</organism>
<gene>
    <name evidence="16" type="primary">gla-1</name>
    <name evidence="16" type="ORF">LSUB1_G004640</name>
</gene>
<evidence type="ECO:0000256" key="8">
    <source>
        <dbReference type="ARBA" id="ARBA00023295"/>
    </source>
</evidence>
<dbReference type="SUPFAM" id="SSF49452">
    <property type="entry name" value="Starch-binding domain-like"/>
    <property type="match status" value="1"/>
</dbReference>
<keyword evidence="17" id="KW-1185">Reference proteome</keyword>
<name>A0A8H8U8Y2_9HELO</name>
<dbReference type="InterPro" id="IPR034836">
    <property type="entry name" value="CBM20_glucoamylase"/>
</dbReference>
<dbReference type="GO" id="GO:0000324">
    <property type="term" value="C:fungal-type vacuole"/>
    <property type="evidence" value="ECO:0007669"/>
    <property type="project" value="TreeGrafter"/>
</dbReference>